<comment type="caution">
    <text evidence="2">The sequence shown here is derived from an EMBL/GenBank/DDBJ whole genome shotgun (WGS) entry which is preliminary data.</text>
</comment>
<dbReference type="Proteomes" id="UP000634136">
    <property type="component" value="Unassembled WGS sequence"/>
</dbReference>
<dbReference type="Pfam" id="PF13302">
    <property type="entry name" value="Acetyltransf_3"/>
    <property type="match status" value="1"/>
</dbReference>
<keyword evidence="2" id="KW-0808">Transferase</keyword>
<dbReference type="AlphaFoldDB" id="A0A834W2I6"/>
<sequence>MEGTISSKEDTNTSIDLTQITIRPIEDSDADDLMVWSSDEEVTKFCTWEPYTSKQNAIDFINKVPTTFTWYKAICLQNRAIGSISLCLCPPEDRFRAKTGEIGYILGRRFWNKGIVTEVLKKVSKAVFGEYPHLERLEALTDLENVGSQRVLEKAGFVKEGVLRNYMFIKGRSRNVVVFSLLPSDLETQVASLSL</sequence>
<dbReference type="GO" id="GO:0016747">
    <property type="term" value="F:acyltransferase activity, transferring groups other than amino-acyl groups"/>
    <property type="evidence" value="ECO:0007669"/>
    <property type="project" value="InterPro"/>
</dbReference>
<dbReference type="SUPFAM" id="SSF55729">
    <property type="entry name" value="Acyl-CoA N-acyltransferases (Nat)"/>
    <property type="match status" value="1"/>
</dbReference>
<proteinExistence type="predicted"/>
<evidence type="ECO:0000259" key="1">
    <source>
        <dbReference type="PROSITE" id="PS51186"/>
    </source>
</evidence>
<organism evidence="2 3">
    <name type="scientific">Senna tora</name>
    <dbReference type="NCBI Taxonomy" id="362788"/>
    <lineage>
        <taxon>Eukaryota</taxon>
        <taxon>Viridiplantae</taxon>
        <taxon>Streptophyta</taxon>
        <taxon>Embryophyta</taxon>
        <taxon>Tracheophyta</taxon>
        <taxon>Spermatophyta</taxon>
        <taxon>Magnoliopsida</taxon>
        <taxon>eudicotyledons</taxon>
        <taxon>Gunneridae</taxon>
        <taxon>Pentapetalae</taxon>
        <taxon>rosids</taxon>
        <taxon>fabids</taxon>
        <taxon>Fabales</taxon>
        <taxon>Fabaceae</taxon>
        <taxon>Caesalpinioideae</taxon>
        <taxon>Cassia clade</taxon>
        <taxon>Senna</taxon>
    </lineage>
</organism>
<dbReference type="PANTHER" id="PTHR46067:SF27">
    <property type="entry name" value="ACYL-COA N-ACYLTRANSFERASES (NAT) SUPERFAMILY PROTEIN"/>
    <property type="match status" value="1"/>
</dbReference>
<gene>
    <name evidence="2" type="ORF">G2W53_039048</name>
</gene>
<accession>A0A834W2I6</accession>
<dbReference type="InterPro" id="IPR000182">
    <property type="entry name" value="GNAT_dom"/>
</dbReference>
<name>A0A834W2I6_9FABA</name>
<dbReference type="OrthoDB" id="630895at2759"/>
<protein>
    <submittedName>
        <fullName evidence="2">Putative N-acetyltransferase</fullName>
    </submittedName>
</protein>
<dbReference type="InterPro" id="IPR016181">
    <property type="entry name" value="Acyl_CoA_acyltransferase"/>
</dbReference>
<dbReference type="Gene3D" id="3.40.630.30">
    <property type="match status" value="1"/>
</dbReference>
<dbReference type="PROSITE" id="PS51186">
    <property type="entry name" value="GNAT"/>
    <property type="match status" value="1"/>
</dbReference>
<feature type="domain" description="N-acetyltransferase" evidence="1">
    <location>
        <begin position="20"/>
        <end position="183"/>
    </location>
</feature>
<dbReference type="EMBL" id="JAAIUW010000012">
    <property type="protein sequence ID" value="KAF7806887.1"/>
    <property type="molecule type" value="Genomic_DNA"/>
</dbReference>
<evidence type="ECO:0000313" key="2">
    <source>
        <dbReference type="EMBL" id="KAF7806887.1"/>
    </source>
</evidence>
<dbReference type="PANTHER" id="PTHR46067">
    <property type="entry name" value="ACYL-COA N-ACYLTRANSFERASES (NAT) SUPERFAMILY PROTEIN"/>
    <property type="match status" value="1"/>
</dbReference>
<reference evidence="2" key="1">
    <citation type="submission" date="2020-09" db="EMBL/GenBank/DDBJ databases">
        <title>Genome-Enabled Discovery of Anthraquinone Biosynthesis in Senna tora.</title>
        <authorList>
            <person name="Kang S.-H."/>
            <person name="Pandey R.P."/>
            <person name="Lee C.-M."/>
            <person name="Sim J.-S."/>
            <person name="Jeong J.-T."/>
            <person name="Choi B.-S."/>
            <person name="Jung M."/>
            <person name="Ginzburg D."/>
            <person name="Zhao K."/>
            <person name="Won S.Y."/>
            <person name="Oh T.-J."/>
            <person name="Yu Y."/>
            <person name="Kim N.-H."/>
            <person name="Lee O.R."/>
            <person name="Lee T.-H."/>
            <person name="Bashyal P."/>
            <person name="Kim T.-S."/>
            <person name="Lee W.-H."/>
            <person name="Kawkins C."/>
            <person name="Kim C.-K."/>
            <person name="Kim J.S."/>
            <person name="Ahn B.O."/>
            <person name="Rhee S.Y."/>
            <person name="Sohng J.K."/>
        </authorList>
    </citation>
    <scope>NUCLEOTIDE SEQUENCE</scope>
    <source>
        <tissue evidence="2">Leaf</tissue>
    </source>
</reference>
<keyword evidence="3" id="KW-1185">Reference proteome</keyword>
<evidence type="ECO:0000313" key="3">
    <source>
        <dbReference type="Proteomes" id="UP000634136"/>
    </source>
</evidence>